<keyword evidence="3" id="KW-1185">Reference proteome</keyword>
<evidence type="ECO:0000313" key="2">
    <source>
        <dbReference type="EMBL" id="ORZ00594.1"/>
    </source>
</evidence>
<feature type="transmembrane region" description="Helical" evidence="1">
    <location>
        <begin position="34"/>
        <end position="52"/>
    </location>
</feature>
<keyword evidence="1" id="KW-1133">Transmembrane helix</keyword>
<evidence type="ECO:0000256" key="1">
    <source>
        <dbReference type="SAM" id="Phobius"/>
    </source>
</evidence>
<gene>
    <name evidence="2" type="ORF">BCR43DRAFT_485486</name>
</gene>
<dbReference type="AlphaFoldDB" id="A0A1X2HMH7"/>
<reference evidence="2 3" key="1">
    <citation type="submission" date="2016-07" db="EMBL/GenBank/DDBJ databases">
        <title>Pervasive Adenine N6-methylation of Active Genes in Fungi.</title>
        <authorList>
            <consortium name="DOE Joint Genome Institute"/>
            <person name="Mondo S.J."/>
            <person name="Dannebaum R.O."/>
            <person name="Kuo R.C."/>
            <person name="Labutti K."/>
            <person name="Haridas S."/>
            <person name="Kuo A."/>
            <person name="Salamov A."/>
            <person name="Ahrendt S.R."/>
            <person name="Lipzen A."/>
            <person name="Sullivan W."/>
            <person name="Andreopoulos W.B."/>
            <person name="Clum A."/>
            <person name="Lindquist E."/>
            <person name="Daum C."/>
            <person name="Ramamoorthy G.K."/>
            <person name="Gryganskyi A."/>
            <person name="Culley D."/>
            <person name="Magnuson J.K."/>
            <person name="James T.Y."/>
            <person name="O'Malley M.A."/>
            <person name="Stajich J.E."/>
            <person name="Spatafora J.W."/>
            <person name="Visel A."/>
            <person name="Grigoriev I.V."/>
        </authorList>
    </citation>
    <scope>NUCLEOTIDE SEQUENCE [LARGE SCALE GENOMIC DNA]</scope>
    <source>
        <strain evidence="2 3">NRRL 2496</strain>
    </source>
</reference>
<proteinExistence type="predicted"/>
<dbReference type="InParanoid" id="A0A1X2HMH7"/>
<evidence type="ECO:0000313" key="3">
    <source>
        <dbReference type="Proteomes" id="UP000242180"/>
    </source>
</evidence>
<sequence length="53" mass="5973">MREEFDELKLKVRLSVDCHGDRCVAAFVGQGYGGLLWFACFVGAILIHMPLFI</sequence>
<keyword evidence="1" id="KW-0472">Membrane</keyword>
<accession>A0A1X2HMH7</accession>
<comment type="caution">
    <text evidence="2">The sequence shown here is derived from an EMBL/GenBank/DDBJ whole genome shotgun (WGS) entry which is preliminary data.</text>
</comment>
<name>A0A1X2HMH7_SYNRA</name>
<feature type="non-terminal residue" evidence="2">
    <location>
        <position position="53"/>
    </location>
</feature>
<protein>
    <submittedName>
        <fullName evidence="2">Uncharacterized protein</fullName>
    </submittedName>
</protein>
<organism evidence="2 3">
    <name type="scientific">Syncephalastrum racemosum</name>
    <name type="common">Filamentous fungus</name>
    <dbReference type="NCBI Taxonomy" id="13706"/>
    <lineage>
        <taxon>Eukaryota</taxon>
        <taxon>Fungi</taxon>
        <taxon>Fungi incertae sedis</taxon>
        <taxon>Mucoromycota</taxon>
        <taxon>Mucoromycotina</taxon>
        <taxon>Mucoromycetes</taxon>
        <taxon>Mucorales</taxon>
        <taxon>Syncephalastraceae</taxon>
        <taxon>Syncephalastrum</taxon>
    </lineage>
</organism>
<dbReference type="Proteomes" id="UP000242180">
    <property type="component" value="Unassembled WGS sequence"/>
</dbReference>
<keyword evidence="1" id="KW-0812">Transmembrane</keyword>
<dbReference type="EMBL" id="MCGN01000002">
    <property type="protein sequence ID" value="ORZ00594.1"/>
    <property type="molecule type" value="Genomic_DNA"/>
</dbReference>